<organism evidence="7 8">
    <name type="scientific">Demequina muriae</name>
    <dbReference type="NCBI Taxonomy" id="3051664"/>
    <lineage>
        <taxon>Bacteria</taxon>
        <taxon>Bacillati</taxon>
        <taxon>Actinomycetota</taxon>
        <taxon>Actinomycetes</taxon>
        <taxon>Micrococcales</taxon>
        <taxon>Demequinaceae</taxon>
        <taxon>Demequina</taxon>
    </lineage>
</organism>
<dbReference type="InterPro" id="IPR017853">
    <property type="entry name" value="GH"/>
</dbReference>
<evidence type="ECO:0000259" key="5">
    <source>
        <dbReference type="Pfam" id="PF21317"/>
    </source>
</evidence>
<evidence type="ECO:0000313" key="8">
    <source>
        <dbReference type="Proteomes" id="UP001172708"/>
    </source>
</evidence>
<feature type="domain" description="Beta-galactosidase 1-like first all-beta" evidence="5">
    <location>
        <begin position="392"/>
        <end position="474"/>
    </location>
</feature>
<evidence type="ECO:0000259" key="4">
    <source>
        <dbReference type="Pfam" id="PF01301"/>
    </source>
</evidence>
<protein>
    <submittedName>
        <fullName evidence="7">Beta-galactosidase</fullName>
    </submittedName>
</protein>
<sequence length="587" mass="64815">MTARTFTIGDEHFELDGQPIQIISGAMHYFRVHPDLWEDRLIKARQLGLNTIETYVAWNFHSREHGDFRTDGQRDLGRFIDLAAAQGLHVIVRPGPYICAEWRSGGLPDWLLAMPGIGLRRSEPRYLEAVSEYYAQVLEIVAPRLITRGGPVISLQIENEYGAYGDDADYLRRLTSQVRDAGVDVPLLTCDQANDEMLERGGLPELHRTATFGSRPTERLATLRRHQPRGPLMCMEFWDGWFDSWGRPHHITAPDEAAAELDTLLTAGASVNLYMFHGGTNAGTWNGANHKGTYLPITTSYDYDAPLAEDGTPTAKYWAFREVIARHAEARDSVPAARQDAPEHEVHLHRAHRWEDILDQCGPRVPVQGEPSLDALGGGITLAEFQTEVRADDALVLVDDVRDRAAASLDGMSIGELDRTSGRLALPLPRASGTLSLLLEDRGRVNYGPRIGELKGIHAPRTRTRSLEEWTATAVPLDDLPARMAAVSPCELAADAPVVGPVLVAGAIETEAGRDHFLRLDGFTRGFVWINGVLVGRYSSEPPTRTLYVPGPLVRGSGDEVTVLELHTAARPSVRFVARPDLGHVDE</sequence>
<dbReference type="PROSITE" id="PS01182">
    <property type="entry name" value="GLYCOSYL_HYDROL_F35"/>
    <property type="match status" value="1"/>
</dbReference>
<reference evidence="7" key="1">
    <citation type="submission" date="2023-06" db="EMBL/GenBank/DDBJ databases">
        <title>Egi l300058.</title>
        <authorList>
            <person name="Gao L."/>
            <person name="Fang B.-Z."/>
            <person name="Li W.-J."/>
        </authorList>
    </citation>
    <scope>NUCLEOTIDE SEQUENCE</scope>
    <source>
        <strain evidence="7">EGI L300058</strain>
    </source>
</reference>
<dbReference type="PANTHER" id="PTHR23421">
    <property type="entry name" value="BETA-GALACTOSIDASE RELATED"/>
    <property type="match status" value="1"/>
</dbReference>
<name>A0ABT8GFW0_9MICO</name>
<evidence type="ECO:0000256" key="2">
    <source>
        <dbReference type="ARBA" id="ARBA00022801"/>
    </source>
</evidence>
<keyword evidence="8" id="KW-1185">Reference proteome</keyword>
<dbReference type="Gene3D" id="3.20.20.80">
    <property type="entry name" value="Glycosidases"/>
    <property type="match status" value="1"/>
</dbReference>
<dbReference type="InterPro" id="IPR031330">
    <property type="entry name" value="Gly_Hdrlase_35_cat"/>
</dbReference>
<dbReference type="EMBL" id="JAUHQA010000001">
    <property type="protein sequence ID" value="MDN4480310.1"/>
    <property type="molecule type" value="Genomic_DNA"/>
</dbReference>
<keyword evidence="2" id="KW-0378">Hydrolase</keyword>
<dbReference type="RefSeq" id="WP_301141674.1">
    <property type="nucleotide sequence ID" value="NZ_JAUHQA010000001.1"/>
</dbReference>
<dbReference type="SUPFAM" id="SSF51445">
    <property type="entry name" value="(Trans)glycosidases"/>
    <property type="match status" value="1"/>
</dbReference>
<dbReference type="PIRSF" id="PIRSF006336">
    <property type="entry name" value="B-gal"/>
    <property type="match status" value="1"/>
</dbReference>
<dbReference type="InterPro" id="IPR048913">
    <property type="entry name" value="BetaGal_gal-bd"/>
</dbReference>
<evidence type="ECO:0000313" key="7">
    <source>
        <dbReference type="EMBL" id="MDN4480310.1"/>
    </source>
</evidence>
<dbReference type="InterPro" id="IPR026283">
    <property type="entry name" value="B-gal_1-like"/>
</dbReference>
<gene>
    <name evidence="7" type="ORF">QQX02_05155</name>
</gene>
<proteinExistence type="inferred from homology"/>
<dbReference type="Pfam" id="PF01301">
    <property type="entry name" value="Glyco_hydro_35"/>
    <property type="match status" value="1"/>
</dbReference>
<evidence type="ECO:0000259" key="6">
    <source>
        <dbReference type="Pfam" id="PF21467"/>
    </source>
</evidence>
<dbReference type="SUPFAM" id="SSF49785">
    <property type="entry name" value="Galactose-binding domain-like"/>
    <property type="match status" value="1"/>
</dbReference>
<dbReference type="Proteomes" id="UP001172708">
    <property type="component" value="Unassembled WGS sequence"/>
</dbReference>
<comment type="similarity">
    <text evidence="1">Belongs to the glycosyl hydrolase 35 family.</text>
</comment>
<dbReference type="InterPro" id="IPR008979">
    <property type="entry name" value="Galactose-bd-like_sf"/>
</dbReference>
<evidence type="ECO:0000256" key="1">
    <source>
        <dbReference type="ARBA" id="ARBA00009809"/>
    </source>
</evidence>
<dbReference type="InterPro" id="IPR019801">
    <property type="entry name" value="Glyco_hydro_35_CS"/>
</dbReference>
<dbReference type="InterPro" id="IPR001944">
    <property type="entry name" value="Glycoside_Hdrlase_35"/>
</dbReference>
<dbReference type="Pfam" id="PF21467">
    <property type="entry name" value="BetaGal_gal-bd"/>
    <property type="match status" value="1"/>
</dbReference>
<feature type="domain" description="Glycoside hydrolase 35 catalytic" evidence="4">
    <location>
        <begin position="13"/>
        <end position="325"/>
    </location>
</feature>
<keyword evidence="3" id="KW-0326">Glycosidase</keyword>
<evidence type="ECO:0000256" key="3">
    <source>
        <dbReference type="ARBA" id="ARBA00023295"/>
    </source>
</evidence>
<dbReference type="Pfam" id="PF21317">
    <property type="entry name" value="BetaGal_ABD_1"/>
    <property type="match status" value="1"/>
</dbReference>
<comment type="caution">
    <text evidence="7">The sequence shown here is derived from an EMBL/GenBank/DDBJ whole genome shotgun (WGS) entry which is preliminary data.</text>
</comment>
<dbReference type="PRINTS" id="PR00742">
    <property type="entry name" value="GLHYDRLASE35"/>
</dbReference>
<accession>A0ABT8GFW0</accession>
<dbReference type="Gene3D" id="2.60.120.260">
    <property type="entry name" value="Galactose-binding domain-like"/>
    <property type="match status" value="2"/>
</dbReference>
<dbReference type="InterPro" id="IPR048912">
    <property type="entry name" value="BetaGal1-like_ABD1"/>
</dbReference>
<feature type="domain" description="Beta-galactosidase galactose-binding" evidence="6">
    <location>
        <begin position="510"/>
        <end position="555"/>
    </location>
</feature>